<name>A0ABP5HVR6_9MICO</name>
<reference evidence="3" key="1">
    <citation type="journal article" date="2019" name="Int. J. Syst. Evol. Microbiol.">
        <title>The Global Catalogue of Microorganisms (GCM) 10K type strain sequencing project: providing services to taxonomists for standard genome sequencing and annotation.</title>
        <authorList>
            <consortium name="The Broad Institute Genomics Platform"/>
            <consortium name="The Broad Institute Genome Sequencing Center for Infectious Disease"/>
            <person name="Wu L."/>
            <person name="Ma J."/>
        </authorList>
    </citation>
    <scope>NUCLEOTIDE SEQUENCE [LARGE SCALE GENOMIC DNA]</scope>
    <source>
        <strain evidence="3">JCM 15900</strain>
    </source>
</reference>
<accession>A0ABP5HVR6</accession>
<feature type="transmembrane region" description="Helical" evidence="1">
    <location>
        <begin position="52"/>
        <end position="72"/>
    </location>
</feature>
<sequence length="200" mass="21649">MTSSPFDPRRPDDEQSAAVLLRNGRSRALAWFTLAVAVLAAALTLLQVPQPAAVAVLGLPALLGVLSWACYLRPHVELRADGLTLVNIARTVVIPFSRIDEFDLRLGLTVRSTDGKTYGAWALPSSGRRTQRERLGKVSVEAHVPAEIQQILDAHARWRQQDTPVSGPAAVTSTLTPLPPVLLVLCLAWAVWGLRVVATL</sequence>
<evidence type="ECO:0000256" key="1">
    <source>
        <dbReference type="SAM" id="Phobius"/>
    </source>
</evidence>
<evidence type="ECO:0000313" key="2">
    <source>
        <dbReference type="EMBL" id="GAA2088081.1"/>
    </source>
</evidence>
<comment type="caution">
    <text evidence="2">The sequence shown here is derived from an EMBL/GenBank/DDBJ whole genome shotgun (WGS) entry which is preliminary data.</text>
</comment>
<gene>
    <name evidence="2" type="ORF">GCM10009823_02930</name>
</gene>
<proteinExistence type="predicted"/>
<organism evidence="2 3">
    <name type="scientific">Brevibacterium salitolerans</name>
    <dbReference type="NCBI Taxonomy" id="1403566"/>
    <lineage>
        <taxon>Bacteria</taxon>
        <taxon>Bacillati</taxon>
        <taxon>Actinomycetota</taxon>
        <taxon>Actinomycetes</taxon>
        <taxon>Micrococcales</taxon>
        <taxon>Brevibacteriaceae</taxon>
        <taxon>Brevibacterium</taxon>
    </lineage>
</organism>
<dbReference type="RefSeq" id="WP_344334562.1">
    <property type="nucleotide sequence ID" value="NZ_BAAAPZ010000002.1"/>
</dbReference>
<keyword evidence="1" id="KW-0812">Transmembrane</keyword>
<evidence type="ECO:0000313" key="3">
    <source>
        <dbReference type="Proteomes" id="UP001500984"/>
    </source>
</evidence>
<dbReference type="EMBL" id="BAAAPZ010000002">
    <property type="protein sequence ID" value="GAA2088081.1"/>
    <property type="molecule type" value="Genomic_DNA"/>
</dbReference>
<protein>
    <recommendedName>
        <fullName evidence="4">PH domain-containing protein</fullName>
    </recommendedName>
</protein>
<dbReference type="Proteomes" id="UP001500984">
    <property type="component" value="Unassembled WGS sequence"/>
</dbReference>
<feature type="transmembrane region" description="Helical" evidence="1">
    <location>
        <begin position="28"/>
        <end position="46"/>
    </location>
</feature>
<keyword evidence="1" id="KW-0472">Membrane</keyword>
<keyword evidence="1" id="KW-1133">Transmembrane helix</keyword>
<keyword evidence="3" id="KW-1185">Reference proteome</keyword>
<evidence type="ECO:0008006" key="4">
    <source>
        <dbReference type="Google" id="ProtNLM"/>
    </source>
</evidence>